<gene>
    <name evidence="1" type="ORF">Ae201684_004362</name>
</gene>
<dbReference type="AlphaFoldDB" id="A0A6G0XJ00"/>
<accession>A0A6G0XJ00</accession>
<name>A0A6G0XJ00_9STRA</name>
<comment type="caution">
    <text evidence="1">The sequence shown here is derived from an EMBL/GenBank/DDBJ whole genome shotgun (WGS) entry which is preliminary data.</text>
</comment>
<evidence type="ECO:0000313" key="1">
    <source>
        <dbReference type="EMBL" id="KAF0740124.1"/>
    </source>
</evidence>
<reference evidence="1 2" key="1">
    <citation type="submission" date="2019-07" db="EMBL/GenBank/DDBJ databases">
        <title>Genomics analysis of Aphanomyces spp. identifies a new class of oomycete effector associated with host adaptation.</title>
        <authorList>
            <person name="Gaulin E."/>
        </authorList>
    </citation>
    <scope>NUCLEOTIDE SEQUENCE [LARGE SCALE GENOMIC DNA]</scope>
    <source>
        <strain evidence="1 2">ATCC 201684</strain>
    </source>
</reference>
<sequence length="140" mass="16016">MTCSTTICCVGVCVVRFILEHKEGSKLEGFDGCCRGMMHCAESCRIMRVEVQRHWQCQSNLCFRRIVDIVARLISSIAESMLRVLSVVWKMQQRRFGEEHTFQLTFSSYLPKRNAEISLTRIECPTSHPPSMLAKGVSLK</sequence>
<protein>
    <submittedName>
        <fullName evidence="1">Uncharacterized protein</fullName>
    </submittedName>
</protein>
<keyword evidence="2" id="KW-1185">Reference proteome</keyword>
<proteinExistence type="predicted"/>
<organism evidence="1 2">
    <name type="scientific">Aphanomyces euteiches</name>
    <dbReference type="NCBI Taxonomy" id="100861"/>
    <lineage>
        <taxon>Eukaryota</taxon>
        <taxon>Sar</taxon>
        <taxon>Stramenopiles</taxon>
        <taxon>Oomycota</taxon>
        <taxon>Saprolegniomycetes</taxon>
        <taxon>Saprolegniales</taxon>
        <taxon>Verrucalvaceae</taxon>
        <taxon>Aphanomyces</taxon>
    </lineage>
</organism>
<dbReference type="EMBL" id="VJMJ01000054">
    <property type="protein sequence ID" value="KAF0740124.1"/>
    <property type="molecule type" value="Genomic_DNA"/>
</dbReference>
<dbReference type="Proteomes" id="UP000481153">
    <property type="component" value="Unassembled WGS sequence"/>
</dbReference>
<evidence type="ECO:0000313" key="2">
    <source>
        <dbReference type="Proteomes" id="UP000481153"/>
    </source>
</evidence>